<protein>
    <submittedName>
        <fullName evidence="7">Uncharacterized protein</fullName>
    </submittedName>
</protein>
<dbReference type="OrthoDB" id="5421784at2759"/>
<keyword evidence="3 6" id="KW-1133">Transmembrane helix</keyword>
<comment type="caution">
    <text evidence="7">The sequence shown here is derived from an EMBL/GenBank/DDBJ whole genome shotgun (WGS) entry which is preliminary data.</text>
</comment>
<evidence type="ECO:0000256" key="4">
    <source>
        <dbReference type="ARBA" id="ARBA00023136"/>
    </source>
</evidence>
<reference evidence="7" key="1">
    <citation type="submission" date="2021-07" db="EMBL/GenBank/DDBJ databases">
        <authorList>
            <person name="Durling M."/>
        </authorList>
    </citation>
    <scope>NUCLEOTIDE SEQUENCE</scope>
</reference>
<name>A0A9N9KV03_9HELO</name>
<organism evidence="7 8">
    <name type="scientific">Hymenoscyphus fraxineus</name>
    <dbReference type="NCBI Taxonomy" id="746836"/>
    <lineage>
        <taxon>Eukaryota</taxon>
        <taxon>Fungi</taxon>
        <taxon>Dikarya</taxon>
        <taxon>Ascomycota</taxon>
        <taxon>Pezizomycotina</taxon>
        <taxon>Leotiomycetes</taxon>
        <taxon>Helotiales</taxon>
        <taxon>Helotiaceae</taxon>
        <taxon>Hymenoscyphus</taxon>
    </lineage>
</organism>
<keyword evidence="8" id="KW-1185">Reference proteome</keyword>
<feature type="compositionally biased region" description="Low complexity" evidence="5">
    <location>
        <begin position="168"/>
        <end position="200"/>
    </location>
</feature>
<feature type="transmembrane region" description="Helical" evidence="6">
    <location>
        <begin position="203"/>
        <end position="226"/>
    </location>
</feature>
<evidence type="ECO:0000256" key="3">
    <source>
        <dbReference type="ARBA" id="ARBA00022989"/>
    </source>
</evidence>
<feature type="compositionally biased region" description="Pro residues" evidence="5">
    <location>
        <begin position="388"/>
        <end position="397"/>
    </location>
</feature>
<keyword evidence="4 6" id="KW-0472">Membrane</keyword>
<dbReference type="GO" id="GO:0071944">
    <property type="term" value="C:cell periphery"/>
    <property type="evidence" value="ECO:0007669"/>
    <property type="project" value="UniProtKB-ARBA"/>
</dbReference>
<dbReference type="EMBL" id="CAJVRL010000045">
    <property type="protein sequence ID" value="CAG8952017.1"/>
    <property type="molecule type" value="Genomic_DNA"/>
</dbReference>
<dbReference type="PANTHER" id="PTHR15549">
    <property type="entry name" value="PAIRED IMMUNOGLOBULIN-LIKE TYPE 2 RECEPTOR"/>
    <property type="match status" value="1"/>
</dbReference>
<keyword evidence="2 6" id="KW-0812">Transmembrane</keyword>
<dbReference type="InterPro" id="IPR051694">
    <property type="entry name" value="Immunoregulatory_rcpt-like"/>
</dbReference>
<proteinExistence type="predicted"/>
<feature type="compositionally biased region" description="Low complexity" evidence="5">
    <location>
        <begin position="88"/>
        <end position="105"/>
    </location>
</feature>
<gene>
    <name evidence="7" type="ORF">HYFRA_00000753</name>
</gene>
<dbReference type="PANTHER" id="PTHR15549:SF26">
    <property type="entry name" value="AXIAL BUDDING PATTERN PROTEIN 2-RELATED"/>
    <property type="match status" value="1"/>
</dbReference>
<dbReference type="AlphaFoldDB" id="A0A9N9KV03"/>
<feature type="region of interest" description="Disordered" evidence="5">
    <location>
        <begin position="88"/>
        <end position="107"/>
    </location>
</feature>
<evidence type="ECO:0000256" key="2">
    <source>
        <dbReference type="ARBA" id="ARBA00022692"/>
    </source>
</evidence>
<accession>A0A9N9KV03</accession>
<feature type="region of interest" description="Disordered" evidence="5">
    <location>
        <begin position="284"/>
        <end position="303"/>
    </location>
</feature>
<evidence type="ECO:0000256" key="6">
    <source>
        <dbReference type="SAM" id="Phobius"/>
    </source>
</evidence>
<evidence type="ECO:0000313" key="7">
    <source>
        <dbReference type="EMBL" id="CAG8952017.1"/>
    </source>
</evidence>
<feature type="region of interest" description="Disordered" evidence="5">
    <location>
        <begin position="344"/>
        <end position="427"/>
    </location>
</feature>
<feature type="region of interest" description="Disordered" evidence="5">
    <location>
        <begin position="165"/>
        <end position="200"/>
    </location>
</feature>
<sequence>MRNQLPDGIAVENVHRGHTRNANKHYHNHNHNHNYARNQIHKRLEGGGTAVEQATAVTTIIATVSYIQQIDVDANGSTYATQHILTNAPPDASGSAPATTTSSLPDVVSSYNSGPSLISSNASAPESQSLQAVSSTSLFSTSTPSTSPSVTSTIPPIGTFASTSVSNSTTWGGSGDTSSGASPSSTAGADDSSSGSSGPPTSVVVGSVIGSVAGFAFIVLLILALVKWRKRKNMLSLGNGGNEGAGSTARELPPTQPEPPTAMTQRKSIAFAVPSALAALTGISKRASQRTDRTASSTAGSERGFYRVSGRKLPSVLQTGGDGYGGGIPETNTMSMSGSSFYRDSTGHYGGPGSVPPVGIGTDRDSGVPVMRPSPARTPVTEHGPFGVLPPPLPSLEPPRRPSQPDGLGRSHPSQDGSHASRFTEEV</sequence>
<evidence type="ECO:0000256" key="1">
    <source>
        <dbReference type="ARBA" id="ARBA00004167"/>
    </source>
</evidence>
<dbReference type="Proteomes" id="UP000696280">
    <property type="component" value="Unassembled WGS sequence"/>
</dbReference>
<feature type="region of interest" description="Disordered" evidence="5">
    <location>
        <begin position="236"/>
        <end position="262"/>
    </location>
</feature>
<evidence type="ECO:0000256" key="5">
    <source>
        <dbReference type="SAM" id="MobiDB-lite"/>
    </source>
</evidence>
<comment type="subcellular location">
    <subcellularLocation>
        <location evidence="1">Membrane</location>
        <topology evidence="1">Single-pass membrane protein</topology>
    </subcellularLocation>
</comment>
<evidence type="ECO:0000313" key="8">
    <source>
        <dbReference type="Proteomes" id="UP000696280"/>
    </source>
</evidence>
<dbReference type="GO" id="GO:0016020">
    <property type="term" value="C:membrane"/>
    <property type="evidence" value="ECO:0007669"/>
    <property type="project" value="UniProtKB-SubCell"/>
</dbReference>